<dbReference type="EC" id="1.1.1.267" evidence="9"/>
<comment type="function">
    <text evidence="9">Catalyzes the NADPH-dependent rearrangement and reduction of 1-deoxy-D-xylulose-5-phosphate (DXP) to 2-C-methyl-D-erythritol 4-phosphate (MEP).</text>
</comment>
<dbReference type="Pfam" id="PF13288">
    <property type="entry name" value="DXPR_C"/>
    <property type="match status" value="1"/>
</dbReference>
<feature type="domain" description="DXP reductoisomerase C-terminal" evidence="12">
    <location>
        <begin position="260"/>
        <end position="385"/>
    </location>
</feature>
<keyword evidence="7 9" id="KW-0414">Isoprene biosynthesis</keyword>
<feature type="binding site" evidence="9">
    <location>
        <position position="217"/>
    </location>
    <ligand>
        <name>1-deoxy-D-xylulose 5-phosphate</name>
        <dbReference type="ChEBI" id="CHEBI:57792"/>
    </ligand>
</feature>
<dbReference type="PANTHER" id="PTHR30525">
    <property type="entry name" value="1-DEOXY-D-XYLULOSE 5-PHOSPHATE REDUCTOISOMERASE"/>
    <property type="match status" value="1"/>
</dbReference>
<name>A0A1F6GGD9_9PROT</name>
<feature type="binding site" evidence="9">
    <location>
        <position position="216"/>
    </location>
    <ligand>
        <name>1-deoxy-D-xylulose 5-phosphate</name>
        <dbReference type="ChEBI" id="CHEBI:57792"/>
    </ligand>
</feature>
<feature type="binding site" evidence="9">
    <location>
        <position position="11"/>
    </location>
    <ligand>
        <name>NADPH</name>
        <dbReference type="ChEBI" id="CHEBI:57783"/>
    </ligand>
</feature>
<comment type="catalytic activity">
    <reaction evidence="8">
        <text>2-C-methyl-D-erythritol 4-phosphate + NADP(+) = 1-deoxy-D-xylulose 5-phosphate + NADPH + H(+)</text>
        <dbReference type="Rhea" id="RHEA:13717"/>
        <dbReference type="ChEBI" id="CHEBI:15378"/>
        <dbReference type="ChEBI" id="CHEBI:57783"/>
        <dbReference type="ChEBI" id="CHEBI:57792"/>
        <dbReference type="ChEBI" id="CHEBI:58262"/>
        <dbReference type="ChEBI" id="CHEBI:58349"/>
        <dbReference type="EC" id="1.1.1.267"/>
    </reaction>
    <physiologicalReaction direction="right-to-left" evidence="8">
        <dbReference type="Rhea" id="RHEA:13719"/>
    </physiologicalReaction>
</comment>
<feature type="binding site" evidence="9">
    <location>
        <position position="151"/>
    </location>
    <ligand>
        <name>1-deoxy-D-xylulose 5-phosphate</name>
        <dbReference type="ChEBI" id="CHEBI:57792"/>
    </ligand>
</feature>
<accession>A0A1F6GGD9</accession>
<dbReference type="PIRSF" id="PIRSF006205">
    <property type="entry name" value="Dxp_reductismrs"/>
    <property type="match status" value="1"/>
</dbReference>
<feature type="binding site" evidence="9">
    <location>
        <position position="204"/>
    </location>
    <ligand>
        <name>NADPH</name>
        <dbReference type="ChEBI" id="CHEBI:57783"/>
    </ligand>
</feature>
<evidence type="ECO:0000256" key="6">
    <source>
        <dbReference type="ARBA" id="ARBA00023211"/>
    </source>
</evidence>
<feature type="binding site" evidence="9">
    <location>
        <position position="124"/>
    </location>
    <ligand>
        <name>1-deoxy-D-xylulose 5-phosphate</name>
        <dbReference type="ChEBI" id="CHEBI:57792"/>
    </ligand>
</feature>
<dbReference type="FunFam" id="3.40.50.720:FF:000045">
    <property type="entry name" value="1-deoxy-D-xylulose 5-phosphate reductoisomerase"/>
    <property type="match status" value="1"/>
</dbReference>
<dbReference type="NCBIfam" id="TIGR00243">
    <property type="entry name" value="Dxr"/>
    <property type="match status" value="1"/>
</dbReference>
<evidence type="ECO:0000256" key="8">
    <source>
        <dbReference type="ARBA" id="ARBA00048543"/>
    </source>
</evidence>
<dbReference type="UniPathway" id="UPA00056">
    <property type="reaction ID" value="UER00092"/>
</dbReference>
<evidence type="ECO:0000256" key="2">
    <source>
        <dbReference type="ARBA" id="ARBA00006825"/>
    </source>
</evidence>
<sequence length="390" mass="41572">MVGITILGSTGSIGKSTLQVLRDNPERFQVIGLGCNKNMELLAAQIREFSPKQVSVGEGLGGDLALRLGDFDPMPRIFEGGMGQITLAKNPLAQVVVGAMVGAAGLEPVMAAIELGKRVALANKECIVLAGALMMEAAKTHKAQILPVDSEHNALYQSLAGSRRQDLSSITLTASGGPFRQLPLEQFAKVTKADALNHPNWSMGPKITVDSASMMNKGLEVIEAKWLFSLQPSQINVVIHPESIIHSMVTFKDGSSIAQLGEPDMRIPIAYCLGGSERLLSGVGPLDLATKGSLTFSKPDPVRFPALGLAYRALELGGGAAGALSGANEVLVEAFLNDQLRFVEIAQKLDRLLTKVEDQKKSKPSFIAGQKDLKDALQADAWGREEILNL</sequence>
<feature type="binding site" evidence="9">
    <location>
        <position position="198"/>
    </location>
    <ligand>
        <name>1-deoxy-D-xylulose 5-phosphate</name>
        <dbReference type="ChEBI" id="CHEBI:57792"/>
    </ligand>
</feature>
<dbReference type="SUPFAM" id="SSF69055">
    <property type="entry name" value="1-deoxy-D-xylulose-5-phosphate reductoisomerase, C-terminal domain"/>
    <property type="match status" value="1"/>
</dbReference>
<dbReference type="HAMAP" id="MF_00183">
    <property type="entry name" value="DXP_reductoisom"/>
    <property type="match status" value="1"/>
</dbReference>
<feature type="binding site" evidence="9">
    <location>
        <position position="175"/>
    </location>
    <ligand>
        <name>1-deoxy-D-xylulose 5-phosphate</name>
        <dbReference type="ChEBI" id="CHEBI:57792"/>
    </ligand>
</feature>
<comment type="similarity">
    <text evidence="2 9">Belongs to the DXR family.</text>
</comment>
<evidence type="ECO:0000256" key="5">
    <source>
        <dbReference type="ARBA" id="ARBA00023002"/>
    </source>
</evidence>
<dbReference type="Pfam" id="PF02670">
    <property type="entry name" value="DXP_reductoisom"/>
    <property type="match status" value="1"/>
</dbReference>
<gene>
    <name evidence="9" type="primary">dxr</name>
    <name evidence="13" type="ORF">A2527_10200</name>
</gene>
<dbReference type="SUPFAM" id="SSF51735">
    <property type="entry name" value="NAD(P)-binding Rossmann-fold domains"/>
    <property type="match status" value="1"/>
</dbReference>
<evidence type="ECO:0000313" key="13">
    <source>
        <dbReference type="EMBL" id="OGG97178.1"/>
    </source>
</evidence>
<evidence type="ECO:0000256" key="1">
    <source>
        <dbReference type="ARBA" id="ARBA00005094"/>
    </source>
</evidence>
<dbReference type="Proteomes" id="UP000178449">
    <property type="component" value="Unassembled WGS sequence"/>
</dbReference>
<proteinExistence type="inferred from homology"/>
<dbReference type="InterPro" id="IPR036169">
    <property type="entry name" value="DXPR_C_sf"/>
</dbReference>
<dbReference type="GO" id="GO:0030145">
    <property type="term" value="F:manganese ion binding"/>
    <property type="evidence" value="ECO:0007669"/>
    <property type="project" value="TreeGrafter"/>
</dbReference>
<comment type="caution">
    <text evidence="13">The sequence shown here is derived from an EMBL/GenBank/DDBJ whole genome shotgun (WGS) entry which is preliminary data.</text>
</comment>
<keyword evidence="9" id="KW-0460">Magnesium</keyword>
<feature type="binding site" evidence="9">
    <location>
        <position position="13"/>
    </location>
    <ligand>
        <name>NADPH</name>
        <dbReference type="ChEBI" id="CHEBI:57783"/>
    </ligand>
</feature>
<feature type="binding site" evidence="9">
    <location>
        <position position="123"/>
    </location>
    <ligand>
        <name>NADPH</name>
        <dbReference type="ChEBI" id="CHEBI:57783"/>
    </ligand>
</feature>
<evidence type="ECO:0000256" key="9">
    <source>
        <dbReference type="HAMAP-Rule" id="MF_00183"/>
    </source>
</evidence>
<evidence type="ECO:0000256" key="3">
    <source>
        <dbReference type="ARBA" id="ARBA00022723"/>
    </source>
</evidence>
<feature type="binding site" evidence="9">
    <location>
        <position position="149"/>
    </location>
    <ligand>
        <name>Mn(2+)</name>
        <dbReference type="ChEBI" id="CHEBI:29035"/>
    </ligand>
</feature>
<dbReference type="Gene3D" id="1.10.1740.10">
    <property type="match status" value="1"/>
</dbReference>
<feature type="binding site" evidence="9">
    <location>
        <position position="151"/>
    </location>
    <ligand>
        <name>Mn(2+)</name>
        <dbReference type="ChEBI" id="CHEBI:29035"/>
    </ligand>
</feature>
<feature type="binding site" evidence="9">
    <location>
        <position position="220"/>
    </location>
    <ligand>
        <name>Mn(2+)</name>
        <dbReference type="ChEBI" id="CHEBI:29035"/>
    </ligand>
</feature>
<feature type="binding site" evidence="9">
    <location>
        <position position="38"/>
    </location>
    <ligand>
        <name>NADPH</name>
        <dbReference type="ChEBI" id="CHEBI:57783"/>
    </ligand>
</feature>
<dbReference type="GO" id="GO:0030604">
    <property type="term" value="F:1-deoxy-D-xylulose-5-phosphate reductoisomerase activity"/>
    <property type="evidence" value="ECO:0007669"/>
    <property type="project" value="UniProtKB-UniRule"/>
</dbReference>
<dbReference type="GO" id="GO:0070402">
    <property type="term" value="F:NADPH binding"/>
    <property type="evidence" value="ECO:0007669"/>
    <property type="project" value="InterPro"/>
</dbReference>
<keyword evidence="6 9" id="KW-0464">Manganese</keyword>
<keyword evidence="5 9" id="KW-0560">Oxidoreductase</keyword>
<dbReference type="STRING" id="1817772.A2527_10200"/>
<dbReference type="GO" id="GO:0051484">
    <property type="term" value="P:isopentenyl diphosphate biosynthetic process, methylerythritol 4-phosphate pathway involved in terpenoid biosynthetic process"/>
    <property type="evidence" value="ECO:0007669"/>
    <property type="project" value="TreeGrafter"/>
</dbReference>
<dbReference type="AlphaFoldDB" id="A0A1F6GGD9"/>
<evidence type="ECO:0000256" key="4">
    <source>
        <dbReference type="ARBA" id="ARBA00022857"/>
    </source>
</evidence>
<evidence type="ECO:0000313" key="14">
    <source>
        <dbReference type="Proteomes" id="UP000178449"/>
    </source>
</evidence>
<evidence type="ECO:0000259" key="12">
    <source>
        <dbReference type="Pfam" id="PF13288"/>
    </source>
</evidence>
<keyword evidence="13" id="KW-0413">Isomerase</keyword>
<dbReference type="SUPFAM" id="SSF55347">
    <property type="entry name" value="Glyceraldehyde-3-phosphate dehydrogenase-like, C-terminal domain"/>
    <property type="match status" value="1"/>
</dbReference>
<dbReference type="InterPro" id="IPR026877">
    <property type="entry name" value="DXPR_C"/>
</dbReference>
<dbReference type="InterPro" id="IPR036291">
    <property type="entry name" value="NAD(P)-bd_dom_sf"/>
</dbReference>
<reference evidence="13 14" key="1">
    <citation type="journal article" date="2016" name="Nat. Commun.">
        <title>Thousands of microbial genomes shed light on interconnected biogeochemical processes in an aquifer system.</title>
        <authorList>
            <person name="Anantharaman K."/>
            <person name="Brown C.T."/>
            <person name="Hug L.A."/>
            <person name="Sharon I."/>
            <person name="Castelle C.J."/>
            <person name="Probst A.J."/>
            <person name="Thomas B.C."/>
            <person name="Singh A."/>
            <person name="Wilkins M.J."/>
            <person name="Karaoz U."/>
            <person name="Brodie E.L."/>
            <person name="Williams K.H."/>
            <person name="Hubbard S.S."/>
            <person name="Banfield J.F."/>
        </authorList>
    </citation>
    <scope>NUCLEOTIDE SEQUENCE [LARGE SCALE GENOMIC DNA]</scope>
</reference>
<organism evidence="13 14">
    <name type="scientific">Candidatus Lambdaproteobacteria bacterium RIFOXYD2_FULL_50_16</name>
    <dbReference type="NCBI Taxonomy" id="1817772"/>
    <lineage>
        <taxon>Bacteria</taxon>
        <taxon>Pseudomonadati</taxon>
        <taxon>Pseudomonadota</taxon>
        <taxon>Candidatus Lambdaproteobacteria</taxon>
    </lineage>
</organism>
<feature type="binding site" evidence="9">
    <location>
        <position position="10"/>
    </location>
    <ligand>
        <name>NADPH</name>
        <dbReference type="ChEBI" id="CHEBI:57783"/>
    </ligand>
</feature>
<feature type="binding site" evidence="9">
    <location>
        <position position="125"/>
    </location>
    <ligand>
        <name>NADPH</name>
        <dbReference type="ChEBI" id="CHEBI:57783"/>
    </ligand>
</feature>
<dbReference type="Gene3D" id="3.40.50.720">
    <property type="entry name" value="NAD(P)-binding Rossmann-like Domain"/>
    <property type="match status" value="1"/>
</dbReference>
<keyword evidence="3 9" id="KW-0479">Metal-binding</keyword>
<dbReference type="InterPro" id="IPR013512">
    <property type="entry name" value="DXP_reductoisomerase_N"/>
</dbReference>
<feature type="binding site" evidence="9">
    <location>
        <position position="37"/>
    </location>
    <ligand>
        <name>NADPH</name>
        <dbReference type="ChEBI" id="CHEBI:57783"/>
    </ligand>
</feature>
<feature type="binding site" evidence="9">
    <location>
        <position position="211"/>
    </location>
    <ligand>
        <name>1-deoxy-D-xylulose 5-phosphate</name>
        <dbReference type="ChEBI" id="CHEBI:57792"/>
    </ligand>
</feature>
<dbReference type="PANTHER" id="PTHR30525:SF0">
    <property type="entry name" value="1-DEOXY-D-XYLULOSE 5-PHOSPHATE REDUCTOISOMERASE, CHLOROPLASTIC"/>
    <property type="match status" value="1"/>
</dbReference>
<feature type="binding site" evidence="9">
    <location>
        <position position="150"/>
    </location>
    <ligand>
        <name>1-deoxy-D-xylulose 5-phosphate</name>
        <dbReference type="ChEBI" id="CHEBI:57792"/>
    </ligand>
</feature>
<dbReference type="Pfam" id="PF08436">
    <property type="entry name" value="DXP_redisom_C"/>
    <property type="match status" value="1"/>
</dbReference>
<protein>
    <recommendedName>
        <fullName evidence="9">1-deoxy-D-xylulose 5-phosphate reductoisomerase</fullName>
        <shortName evidence="9">DXP reductoisomerase</shortName>
        <ecNumber evidence="9">1.1.1.267</ecNumber>
    </recommendedName>
    <alternativeName>
        <fullName evidence="9">1-deoxyxylulose-5-phosphate reductoisomerase</fullName>
    </alternativeName>
    <alternativeName>
        <fullName evidence="9">2-C-methyl-D-erythritol 4-phosphate synthase</fullName>
    </alternativeName>
</protein>
<feature type="domain" description="1-deoxy-D-xylulose 5-phosphate reductoisomerase N-terminal" evidence="10">
    <location>
        <begin position="4"/>
        <end position="131"/>
    </location>
</feature>
<comment type="cofactor">
    <cofactor evidence="9">
        <name>Mg(2+)</name>
        <dbReference type="ChEBI" id="CHEBI:18420"/>
    </cofactor>
    <cofactor evidence="9">
        <name>Mn(2+)</name>
        <dbReference type="ChEBI" id="CHEBI:29035"/>
    </cofactor>
</comment>
<dbReference type="GO" id="GO:0016853">
    <property type="term" value="F:isomerase activity"/>
    <property type="evidence" value="ECO:0007669"/>
    <property type="project" value="UniProtKB-KW"/>
</dbReference>
<evidence type="ECO:0000256" key="7">
    <source>
        <dbReference type="ARBA" id="ARBA00023229"/>
    </source>
</evidence>
<comment type="caution">
    <text evidence="9">Lacks conserved residue(s) required for the propagation of feature annotation.</text>
</comment>
<dbReference type="InterPro" id="IPR013644">
    <property type="entry name" value="DXP_reductoisomerase_C"/>
</dbReference>
<comment type="pathway">
    <text evidence="1 9">Isoprenoid biosynthesis; isopentenyl diphosphate biosynthesis via DXP pathway; isopentenyl diphosphate from 1-deoxy-D-xylulose 5-phosphate: step 1/6.</text>
</comment>
<evidence type="ECO:0000259" key="10">
    <source>
        <dbReference type="Pfam" id="PF02670"/>
    </source>
</evidence>
<dbReference type="InterPro" id="IPR003821">
    <property type="entry name" value="DXP_reductoisomerase"/>
</dbReference>
<feature type="binding site" evidence="9">
    <location>
        <position position="12"/>
    </location>
    <ligand>
        <name>NADPH</name>
        <dbReference type="ChEBI" id="CHEBI:57783"/>
    </ligand>
</feature>
<evidence type="ECO:0000259" key="11">
    <source>
        <dbReference type="Pfam" id="PF08436"/>
    </source>
</evidence>
<keyword evidence="4 9" id="KW-0521">NADP</keyword>
<dbReference type="EMBL" id="MFNE01000003">
    <property type="protein sequence ID" value="OGG97178.1"/>
    <property type="molecule type" value="Genomic_DNA"/>
</dbReference>
<feature type="domain" description="1-deoxy-D-xylulose 5-phosphate reductoisomerase C-terminal" evidence="11">
    <location>
        <begin position="145"/>
        <end position="228"/>
    </location>
</feature>
<feature type="binding site" evidence="9">
    <location>
        <position position="220"/>
    </location>
    <ligand>
        <name>1-deoxy-D-xylulose 5-phosphate</name>
        <dbReference type="ChEBI" id="CHEBI:57792"/>
    </ligand>
</feature>